<feature type="region of interest" description="Disordered" evidence="4">
    <location>
        <begin position="121"/>
        <end position="156"/>
    </location>
</feature>
<dbReference type="InterPro" id="IPR001436">
    <property type="entry name" value="Alpha-crystallin/sHSP_animal"/>
</dbReference>
<gene>
    <name evidence="6" type="ORF">WPS_18950</name>
</gene>
<dbReference type="PROSITE" id="PS01031">
    <property type="entry name" value="SHSP"/>
    <property type="match status" value="1"/>
</dbReference>
<keyword evidence="7" id="KW-1185">Reference proteome</keyword>
<keyword evidence="1" id="KW-0346">Stress response</keyword>
<feature type="compositionally biased region" description="Polar residues" evidence="4">
    <location>
        <begin position="123"/>
        <end position="134"/>
    </location>
</feature>
<protein>
    <recommendedName>
        <fullName evidence="5">SHSP domain-containing protein</fullName>
    </recommendedName>
</protein>
<evidence type="ECO:0000313" key="6">
    <source>
        <dbReference type="EMBL" id="BDE06619.1"/>
    </source>
</evidence>
<accession>A0AAN1XWF2</accession>
<dbReference type="AlphaFoldDB" id="A0AAN1XWF2"/>
<comment type="similarity">
    <text evidence="2 3">Belongs to the small heat shock protein (HSP20) family.</text>
</comment>
<proteinExistence type="inferred from homology"/>
<dbReference type="GO" id="GO:0051082">
    <property type="term" value="F:unfolded protein binding"/>
    <property type="evidence" value="ECO:0007669"/>
    <property type="project" value="TreeGrafter"/>
</dbReference>
<evidence type="ECO:0000256" key="1">
    <source>
        <dbReference type="ARBA" id="ARBA00023016"/>
    </source>
</evidence>
<dbReference type="PANTHER" id="PTHR45640">
    <property type="entry name" value="HEAT SHOCK PROTEIN HSP-12.2-RELATED"/>
    <property type="match status" value="1"/>
</dbReference>
<dbReference type="RefSeq" id="WP_317994271.1">
    <property type="nucleotide sequence ID" value="NZ_AP025523.1"/>
</dbReference>
<dbReference type="Proteomes" id="UP001317532">
    <property type="component" value="Chromosome"/>
</dbReference>
<reference evidence="6 7" key="1">
    <citation type="journal article" date="2022" name="ISME Commun">
        <title>Vulcanimicrobium alpinus gen. nov. sp. nov., the first cultivated representative of the candidate phylum 'Eremiobacterota', is a metabolically versatile aerobic anoxygenic phototroph.</title>
        <authorList>
            <person name="Yabe S."/>
            <person name="Muto K."/>
            <person name="Abe K."/>
            <person name="Yokota A."/>
            <person name="Staudigel H."/>
            <person name="Tebo B.M."/>
        </authorList>
    </citation>
    <scope>NUCLEOTIDE SEQUENCE [LARGE SCALE GENOMIC DNA]</scope>
    <source>
        <strain evidence="6 7">WC8-2</strain>
    </source>
</reference>
<sequence>MYGSQRPASRSLLGDLFGFDPMNLMRNPEAYGFDIERTDQGYRIELPVAGFKPDEISVTIEDRQLRVEGRSERRRFTRAITLPDEIDAERIDAHVDNGLLTLMLPLHPKMQPRRIDVRVGSGQLRTGTVPSVTGETLGAQAANGGQSKETAEQAGR</sequence>
<dbReference type="InterPro" id="IPR008978">
    <property type="entry name" value="HSP20-like_chaperone"/>
</dbReference>
<dbReference type="PANTHER" id="PTHR45640:SF13">
    <property type="entry name" value="HEAT SHOCK PROTEIN 22-RELATED"/>
    <property type="match status" value="1"/>
</dbReference>
<organism evidence="6 7">
    <name type="scientific">Vulcanimicrobium alpinum</name>
    <dbReference type="NCBI Taxonomy" id="3016050"/>
    <lineage>
        <taxon>Bacteria</taxon>
        <taxon>Bacillati</taxon>
        <taxon>Vulcanimicrobiota</taxon>
        <taxon>Vulcanimicrobiia</taxon>
        <taxon>Vulcanimicrobiales</taxon>
        <taxon>Vulcanimicrobiaceae</taxon>
        <taxon>Vulcanimicrobium</taxon>
    </lineage>
</organism>
<dbReference type="SUPFAM" id="SSF49764">
    <property type="entry name" value="HSP20-like chaperones"/>
    <property type="match status" value="1"/>
</dbReference>
<evidence type="ECO:0000256" key="4">
    <source>
        <dbReference type="SAM" id="MobiDB-lite"/>
    </source>
</evidence>
<dbReference type="Pfam" id="PF00011">
    <property type="entry name" value="HSP20"/>
    <property type="match status" value="1"/>
</dbReference>
<dbReference type="GO" id="GO:0042026">
    <property type="term" value="P:protein refolding"/>
    <property type="evidence" value="ECO:0007669"/>
    <property type="project" value="TreeGrafter"/>
</dbReference>
<evidence type="ECO:0000256" key="3">
    <source>
        <dbReference type="RuleBase" id="RU003616"/>
    </source>
</evidence>
<dbReference type="GO" id="GO:0009408">
    <property type="term" value="P:response to heat"/>
    <property type="evidence" value="ECO:0007669"/>
    <property type="project" value="TreeGrafter"/>
</dbReference>
<evidence type="ECO:0000256" key="2">
    <source>
        <dbReference type="PROSITE-ProRule" id="PRU00285"/>
    </source>
</evidence>
<name>A0AAN1XWF2_UNVUL</name>
<feature type="domain" description="SHSP" evidence="5">
    <location>
        <begin position="24"/>
        <end position="120"/>
    </location>
</feature>
<dbReference type="EMBL" id="AP025523">
    <property type="protein sequence ID" value="BDE06619.1"/>
    <property type="molecule type" value="Genomic_DNA"/>
</dbReference>
<dbReference type="Gene3D" id="2.60.40.790">
    <property type="match status" value="1"/>
</dbReference>
<dbReference type="CDD" id="cd06464">
    <property type="entry name" value="ACD_sHsps-like"/>
    <property type="match status" value="1"/>
</dbReference>
<evidence type="ECO:0000259" key="5">
    <source>
        <dbReference type="PROSITE" id="PS01031"/>
    </source>
</evidence>
<dbReference type="GO" id="GO:0005737">
    <property type="term" value="C:cytoplasm"/>
    <property type="evidence" value="ECO:0007669"/>
    <property type="project" value="TreeGrafter"/>
</dbReference>
<dbReference type="InterPro" id="IPR002068">
    <property type="entry name" value="A-crystallin/Hsp20_dom"/>
</dbReference>
<evidence type="ECO:0000313" key="7">
    <source>
        <dbReference type="Proteomes" id="UP001317532"/>
    </source>
</evidence>
<dbReference type="KEGG" id="vab:WPS_18950"/>